<evidence type="ECO:0000256" key="9">
    <source>
        <dbReference type="ARBA" id="ARBA00023136"/>
    </source>
</evidence>
<protein>
    <recommendedName>
        <fullName evidence="10">Cytochrome c oxidase subunit 8</fullName>
    </recommendedName>
    <alternativeName>
        <fullName evidence="10">Cytochrome c oxidase polypeptide VIII</fullName>
    </alternativeName>
</protein>
<keyword evidence="5 10" id="KW-0999">Mitochondrion inner membrane</keyword>
<dbReference type="UniPathway" id="UPA00705"/>
<proteinExistence type="inferred from homology"/>
<dbReference type="CDD" id="cd00930">
    <property type="entry name" value="Cyt_c_Oxidase_VIII"/>
    <property type="match status" value="1"/>
</dbReference>
<dbReference type="InterPro" id="IPR036548">
    <property type="entry name" value="Cyt_c_oxidase_su8_sf"/>
</dbReference>
<organism evidence="11 12">
    <name type="scientific">Loxodonta africana</name>
    <name type="common">African elephant</name>
    <dbReference type="NCBI Taxonomy" id="9785"/>
    <lineage>
        <taxon>Eukaryota</taxon>
        <taxon>Metazoa</taxon>
        <taxon>Chordata</taxon>
        <taxon>Craniata</taxon>
        <taxon>Vertebrata</taxon>
        <taxon>Euteleostomi</taxon>
        <taxon>Mammalia</taxon>
        <taxon>Eutheria</taxon>
        <taxon>Afrotheria</taxon>
        <taxon>Proboscidea</taxon>
        <taxon>Elephantidae</taxon>
        <taxon>Loxodonta</taxon>
    </lineage>
</organism>
<reference evidence="11 12" key="1">
    <citation type="submission" date="2009-06" db="EMBL/GenBank/DDBJ databases">
        <title>The Genome Sequence of Loxodonta africana (African elephant).</title>
        <authorList>
            <person name="Di Palma F."/>
            <person name="Heiman D."/>
            <person name="Young S."/>
            <person name="Johnson J."/>
            <person name="Lander E.S."/>
            <person name="Lindblad-Toh K."/>
        </authorList>
    </citation>
    <scope>NUCLEOTIDE SEQUENCE [LARGE SCALE GENOMIC DNA]</scope>
    <source>
        <strain evidence="11 12">Isolate ISIS603380</strain>
    </source>
</reference>
<dbReference type="Pfam" id="PF02285">
    <property type="entry name" value="COX8"/>
    <property type="match status" value="1"/>
</dbReference>
<dbReference type="Ensembl" id="ENSLAFT00000031574.1">
    <property type="protein sequence ID" value="ENSLAFP00000023073.1"/>
    <property type="gene ID" value="ENSLAFG00000031541.1"/>
</dbReference>
<evidence type="ECO:0000256" key="8">
    <source>
        <dbReference type="ARBA" id="ARBA00023128"/>
    </source>
</evidence>
<feature type="transmembrane region" description="Helical" evidence="10">
    <location>
        <begin position="41"/>
        <end position="61"/>
    </location>
</feature>
<evidence type="ECO:0000256" key="1">
    <source>
        <dbReference type="ARBA" id="ARBA00004434"/>
    </source>
</evidence>
<dbReference type="Proteomes" id="UP000007646">
    <property type="component" value="Unassembled WGS sequence"/>
</dbReference>
<comment type="subunit">
    <text evidence="10">Component of the cytochrome c oxidase (complex IV, CIV), a multisubunit enzyme composed of 14 subunits. The complex is composed of a catalytic core of 3 subunits MT-CO1, MT-CO2 and MT-CO3, encoded in the mitochondrial DNA, and 11 supernumerary subunits COX4I, COX5A, COX5B, COX6A, COX6B, COX6C, COX7A, COX7B, COX7C, COX8 and NDUFA4, which are encoded in the nuclear genome. The complex exists as a monomer or a dimer and forms supercomplexes (SCs) in the inner mitochondrial membrane with NADH-ubiquinone oxidoreductase (complex I, CI) and ubiquinol-cytochrome c oxidoreductase (cytochrome b-c1 complex, complex III, CIII), resulting in different assemblies (supercomplex SCI(1)III(2)IV(1) and megacomplex MCI(2)III(2)IV(2)).</text>
</comment>
<comment type="function">
    <text evidence="10">Component of the cytochrome c oxidase, the last enzyme in the mitochondrial electron transport chain which drives oxidative phosphorylation. The respiratory chain contains 3 multisubunit complexes succinate dehydrogenase (complex II, CII), ubiquinol-cytochrome c oxidoreductase (cytochrome b-c1 complex, complex III, CIII) and cytochrome c oxidase (complex IV, CIV), that cooperate to transfer electrons derived from NADH and succinate to molecular oxygen, creating an electrochemical gradient over the inner membrane that drives transmembrane transport and the ATP synthase. Cytochrome c oxidase is the component of the respiratory chain that catalyzes the reduction of oxygen to water. Electrons originating from reduced cytochrome c in the intermembrane space (IMS) are transferred via the dinuclear copper A center (CU(A)) of subunit 2 and heme A of subunit 1 to the active site in subunit 1, a binuclear center (BNC) formed by heme A3 and copper B (CU(B)). The BNC reduces molecular oxygen to 2 water molecules using 4 electrons from cytochrome c in the IMS and 4 protons from the mitochondrial matrix.</text>
</comment>
<keyword evidence="7 10" id="KW-1133">Transmembrane helix</keyword>
<dbReference type="HOGENOM" id="CLU_203368_0_0_1"/>
<accession>G3U5G5</accession>
<dbReference type="GO" id="GO:0005743">
    <property type="term" value="C:mitochondrial inner membrane"/>
    <property type="evidence" value="ECO:0007669"/>
    <property type="project" value="UniProtKB-SubCell"/>
</dbReference>
<evidence type="ECO:0000256" key="6">
    <source>
        <dbReference type="ARBA" id="ARBA00022946"/>
    </source>
</evidence>
<dbReference type="PANTHER" id="PTHR16717:SF4">
    <property type="entry name" value="CYTOCHROME C OXIDASE SUBUNIT 8B, MITOCHONDRIAL"/>
    <property type="match status" value="1"/>
</dbReference>
<dbReference type="SUPFAM" id="SSF81431">
    <property type="entry name" value="Mitochondrial cytochrome c oxidase subunit VIIIb (aka IX)"/>
    <property type="match status" value="1"/>
</dbReference>
<comment type="pathway">
    <text evidence="2 10">Energy metabolism; oxidative phosphorylation.</text>
</comment>
<dbReference type="Gene3D" id="4.10.81.10">
    <property type="entry name" value="Cytochrome c oxidase, subunit 8"/>
    <property type="match status" value="1"/>
</dbReference>
<sequence>MLRLLPTARLLQAPLRSQVAPRAPISAKPARTPTSAKEQAVGLISFFCIFLLPAGWILSHLDHYKKSSFE</sequence>
<keyword evidence="6 10" id="KW-0809">Transit peptide</keyword>
<dbReference type="STRING" id="9785.ENSLAFP00000023073"/>
<comment type="similarity">
    <text evidence="3 10">Belongs to the cytochrome c oxidase VIII family.</text>
</comment>
<dbReference type="AlphaFoldDB" id="G3U5G5"/>
<dbReference type="eggNOG" id="ENOG502SB3F">
    <property type="taxonomic scope" value="Eukaryota"/>
</dbReference>
<dbReference type="OMA" id="WVVPKAH"/>
<evidence type="ECO:0000256" key="5">
    <source>
        <dbReference type="ARBA" id="ARBA00022792"/>
    </source>
</evidence>
<evidence type="ECO:0000256" key="4">
    <source>
        <dbReference type="ARBA" id="ARBA00022692"/>
    </source>
</evidence>
<keyword evidence="8 10" id="KW-0496">Mitochondrion</keyword>
<dbReference type="GeneTree" id="ENSGT00390000006255"/>
<keyword evidence="9 10" id="KW-0472">Membrane</keyword>
<evidence type="ECO:0000256" key="7">
    <source>
        <dbReference type="ARBA" id="ARBA00022989"/>
    </source>
</evidence>
<evidence type="ECO:0000256" key="2">
    <source>
        <dbReference type="ARBA" id="ARBA00004673"/>
    </source>
</evidence>
<evidence type="ECO:0000313" key="11">
    <source>
        <dbReference type="Ensembl" id="ENSLAFP00000023073.1"/>
    </source>
</evidence>
<dbReference type="InterPro" id="IPR003205">
    <property type="entry name" value="Cyt_c_oxidase_su8"/>
</dbReference>
<dbReference type="InParanoid" id="G3U5G5"/>
<name>G3U5G5_LOXAF</name>
<dbReference type="PANTHER" id="PTHR16717">
    <property type="entry name" value="CYTOCHROME C OXIDASE POLYPEPTIDE VIII"/>
    <property type="match status" value="1"/>
</dbReference>
<comment type="subcellular location">
    <subcellularLocation>
        <location evidence="1 10">Mitochondrion inner membrane</location>
        <topology evidence="1 10">Single-pass membrane protein</topology>
    </subcellularLocation>
</comment>
<dbReference type="FunFam" id="4.10.81.10:FF:000001">
    <property type="entry name" value="Cytochrome c oxidase subunit 8B, mitochondrial"/>
    <property type="match status" value="1"/>
</dbReference>
<keyword evidence="4 10" id="KW-0812">Transmembrane</keyword>
<keyword evidence="12" id="KW-1185">Reference proteome</keyword>
<reference evidence="11" key="3">
    <citation type="submission" date="2025-09" db="UniProtKB">
        <authorList>
            <consortium name="Ensembl"/>
        </authorList>
    </citation>
    <scope>IDENTIFICATION</scope>
    <source>
        <strain evidence="11">Isolate ISIS603380</strain>
    </source>
</reference>
<evidence type="ECO:0000256" key="3">
    <source>
        <dbReference type="ARBA" id="ARBA00010117"/>
    </source>
</evidence>
<evidence type="ECO:0000313" key="12">
    <source>
        <dbReference type="Proteomes" id="UP000007646"/>
    </source>
</evidence>
<reference evidence="11" key="2">
    <citation type="submission" date="2025-08" db="UniProtKB">
        <authorList>
            <consortium name="Ensembl"/>
        </authorList>
    </citation>
    <scope>IDENTIFICATION</scope>
    <source>
        <strain evidence="11">Isolate ISIS603380</strain>
    </source>
</reference>
<dbReference type="GO" id="GO:0045277">
    <property type="term" value="C:respiratory chain complex IV"/>
    <property type="evidence" value="ECO:0007669"/>
    <property type="project" value="UniProtKB-UniRule"/>
</dbReference>
<dbReference type="GO" id="GO:0006123">
    <property type="term" value="P:mitochondrial electron transport, cytochrome c to oxygen"/>
    <property type="evidence" value="ECO:0007669"/>
    <property type="project" value="UniProtKB-UniRule"/>
</dbReference>
<evidence type="ECO:0000256" key="10">
    <source>
        <dbReference type="RuleBase" id="RU368101"/>
    </source>
</evidence>